<evidence type="ECO:0000256" key="4">
    <source>
        <dbReference type="ARBA" id="ARBA00023002"/>
    </source>
</evidence>
<keyword evidence="4" id="KW-0560">Oxidoreductase</keyword>
<dbReference type="InterPro" id="IPR048327">
    <property type="entry name" value="Dyp_perox_N"/>
</dbReference>
<dbReference type="GO" id="GO:0004601">
    <property type="term" value="F:peroxidase activity"/>
    <property type="evidence" value="ECO:0007669"/>
    <property type="project" value="UniProtKB-KW"/>
</dbReference>
<comment type="similarity">
    <text evidence="6">Belongs to the DyP-type peroxidase family.</text>
</comment>
<dbReference type="EMBL" id="CAIT01000007">
    <property type="protein sequence ID" value="CCH54732.1"/>
    <property type="molecule type" value="Genomic_DNA"/>
</dbReference>
<dbReference type="RefSeq" id="WP_009283308.1">
    <property type="nucleotide sequence ID" value="NZ_CAIT01000007.1"/>
</dbReference>
<dbReference type="PANTHER" id="PTHR30521">
    <property type="entry name" value="DEFERROCHELATASE/PEROXIDASE"/>
    <property type="match status" value="1"/>
</dbReference>
<dbReference type="PANTHER" id="PTHR30521:SF0">
    <property type="entry name" value="DYP-TYPE PEROXIDASE FAMILY PROTEIN"/>
    <property type="match status" value="1"/>
</dbReference>
<proteinExistence type="inferred from homology"/>
<dbReference type="InterPro" id="IPR048328">
    <property type="entry name" value="Dyp_perox_C"/>
</dbReference>
<evidence type="ECO:0000313" key="10">
    <source>
        <dbReference type="Proteomes" id="UP000009309"/>
    </source>
</evidence>
<dbReference type="GO" id="GO:0005829">
    <property type="term" value="C:cytosol"/>
    <property type="evidence" value="ECO:0007669"/>
    <property type="project" value="TreeGrafter"/>
</dbReference>
<evidence type="ECO:0000256" key="2">
    <source>
        <dbReference type="ARBA" id="ARBA00022559"/>
    </source>
</evidence>
<organism evidence="9 10">
    <name type="scientific">Fibrisoma limi BUZ 3</name>
    <dbReference type="NCBI Taxonomy" id="1185876"/>
    <lineage>
        <taxon>Bacteria</taxon>
        <taxon>Pseudomonadati</taxon>
        <taxon>Bacteroidota</taxon>
        <taxon>Cytophagia</taxon>
        <taxon>Cytophagales</taxon>
        <taxon>Spirosomataceae</taxon>
        <taxon>Fibrisoma</taxon>
    </lineage>
</organism>
<dbReference type="GO" id="GO:0046872">
    <property type="term" value="F:metal ion binding"/>
    <property type="evidence" value="ECO:0007669"/>
    <property type="project" value="UniProtKB-KW"/>
</dbReference>
<keyword evidence="5" id="KW-0408">Iron</keyword>
<dbReference type="OrthoDB" id="9781066at2"/>
<comment type="cofactor">
    <cofactor evidence="1">
        <name>heme b</name>
        <dbReference type="ChEBI" id="CHEBI:60344"/>
    </cofactor>
</comment>
<evidence type="ECO:0000313" key="9">
    <source>
        <dbReference type="EMBL" id="CCH54732.1"/>
    </source>
</evidence>
<gene>
    <name evidence="9" type="ORF">BN8_03933</name>
</gene>
<dbReference type="InterPro" id="IPR011008">
    <property type="entry name" value="Dimeric_a/b-barrel"/>
</dbReference>
<protein>
    <recommendedName>
        <fullName evidence="11">Peroxidase</fullName>
    </recommendedName>
</protein>
<reference evidence="9 10" key="1">
    <citation type="journal article" date="2012" name="J. Bacteriol.">
        <title>Genome Sequence of the Filamentous Bacterium Fibrisoma limi BUZ 3T.</title>
        <authorList>
            <person name="Filippini M."/>
            <person name="Qi W."/>
            <person name="Jaenicke S."/>
            <person name="Goesmann A."/>
            <person name="Smits T.H."/>
            <person name="Bagheri H.C."/>
        </authorList>
    </citation>
    <scope>NUCLEOTIDE SEQUENCE [LARGE SCALE GENOMIC DNA]</scope>
    <source>
        <strain evidence="10">BUZ 3T</strain>
    </source>
</reference>
<dbReference type="InterPro" id="IPR006314">
    <property type="entry name" value="Dyp_peroxidase"/>
</dbReference>
<dbReference type="SUPFAM" id="SSF54909">
    <property type="entry name" value="Dimeric alpha+beta barrel"/>
    <property type="match status" value="1"/>
</dbReference>
<evidence type="ECO:0000256" key="3">
    <source>
        <dbReference type="ARBA" id="ARBA00022723"/>
    </source>
</evidence>
<accession>I2GLF6</accession>
<dbReference type="Pfam" id="PF20628">
    <property type="entry name" value="Dyp_perox_C"/>
    <property type="match status" value="1"/>
</dbReference>
<evidence type="ECO:0000259" key="7">
    <source>
        <dbReference type="Pfam" id="PF04261"/>
    </source>
</evidence>
<dbReference type="eggNOG" id="COG2837">
    <property type="taxonomic scope" value="Bacteria"/>
</dbReference>
<evidence type="ECO:0008006" key="11">
    <source>
        <dbReference type="Google" id="ProtNLM"/>
    </source>
</evidence>
<feature type="domain" description="Dyp-type peroxidase N-terminal" evidence="7">
    <location>
        <begin position="33"/>
        <end position="101"/>
    </location>
</feature>
<keyword evidence="10" id="KW-1185">Reference proteome</keyword>
<dbReference type="AlphaFoldDB" id="I2GLF6"/>
<evidence type="ECO:0000256" key="5">
    <source>
        <dbReference type="ARBA" id="ARBA00023004"/>
    </source>
</evidence>
<keyword evidence="3" id="KW-0479">Metal-binding</keyword>
<sequence length="412" mass="45107">MITGVQEGIFWQEKTTPGAHFGILFLRLNDDLDAASAYEGLRSLWMMYQNLKQGRTADLPGIQLPDSHLTVTIGYGRNLFGRVAGVRQAVPQGLKLYGNLKSPAPTGGGEILKGAGLSYSSKTLKNPATEDIVVQFTAATALGVNQAIVETWKFLTFTRPFAAFGKFYTGFQREDRRSWLGFHDGISNLRSGKERQNAIEIKPGIAADSWVERGTYLVFMRIEVDLRVWHRLGLADQELLVGRTKLSGCPVVGIDPATQALRVPTGCPVVDTKQITDPTPAGSNFPFFETPVIADPVVLLSHVQRANHHIAPTSDRNSLRIFRQGYEFLESTNESPGFSAGLNFVSFQDTPERVTRMLTSPSWLGGVNFGSNDTHPTNRDTPLLSVLAGGVYVVPPANDQDLLPGYDLFVVG</sequence>
<evidence type="ECO:0000256" key="6">
    <source>
        <dbReference type="ARBA" id="ARBA00025737"/>
    </source>
</evidence>
<evidence type="ECO:0000256" key="1">
    <source>
        <dbReference type="ARBA" id="ARBA00001970"/>
    </source>
</evidence>
<dbReference type="Proteomes" id="UP000009309">
    <property type="component" value="Unassembled WGS sequence"/>
</dbReference>
<dbReference type="GO" id="GO:0020037">
    <property type="term" value="F:heme binding"/>
    <property type="evidence" value="ECO:0007669"/>
    <property type="project" value="InterPro"/>
</dbReference>
<dbReference type="STRING" id="1185876.BN8_03933"/>
<keyword evidence="2" id="KW-0575">Peroxidase</keyword>
<dbReference type="PROSITE" id="PS51404">
    <property type="entry name" value="DYP_PEROXIDASE"/>
    <property type="match status" value="1"/>
</dbReference>
<name>I2GLF6_9BACT</name>
<feature type="domain" description="Dyp-type peroxidase C-terminal" evidence="8">
    <location>
        <begin position="176"/>
        <end position="360"/>
    </location>
</feature>
<dbReference type="Pfam" id="PF04261">
    <property type="entry name" value="Dyp_perox_N"/>
    <property type="match status" value="1"/>
</dbReference>
<evidence type="ECO:0000259" key="8">
    <source>
        <dbReference type="Pfam" id="PF20628"/>
    </source>
</evidence>
<comment type="caution">
    <text evidence="9">The sequence shown here is derived from an EMBL/GenBank/DDBJ whole genome shotgun (WGS) entry which is preliminary data.</text>
</comment>